<reference evidence="3" key="1">
    <citation type="journal article" date="2023" name="PhytoFront">
        <title>Draft Genome Resources of Seven Strains of Tilletia horrida, Causal Agent of Kernel Smut of Rice.</title>
        <authorList>
            <person name="Khanal S."/>
            <person name="Antony Babu S."/>
            <person name="Zhou X.G."/>
        </authorList>
    </citation>
    <scope>NUCLEOTIDE SEQUENCE</scope>
    <source>
        <strain evidence="3">TX6</strain>
    </source>
</reference>
<evidence type="ECO:0000256" key="1">
    <source>
        <dbReference type="SAM" id="Phobius"/>
    </source>
</evidence>
<dbReference type="EMBL" id="JAPDMZ010000122">
    <property type="protein sequence ID" value="KAK0549031.1"/>
    <property type="molecule type" value="Genomic_DNA"/>
</dbReference>
<keyword evidence="1" id="KW-0812">Transmembrane</keyword>
<dbReference type="Pfam" id="PF03372">
    <property type="entry name" value="Exo_endo_phos"/>
    <property type="match status" value="1"/>
</dbReference>
<protein>
    <recommendedName>
        <fullName evidence="2">Endonuclease/exonuclease/phosphatase domain-containing protein</fullName>
    </recommendedName>
</protein>
<dbReference type="AlphaFoldDB" id="A0AAN6JR07"/>
<dbReference type="InterPro" id="IPR005135">
    <property type="entry name" value="Endo/exonuclease/phosphatase"/>
</dbReference>
<dbReference type="Gene3D" id="3.60.10.10">
    <property type="entry name" value="Endonuclease/exonuclease/phosphatase"/>
    <property type="match status" value="1"/>
</dbReference>
<feature type="domain" description="Endonuclease/exonuclease/phosphatase" evidence="2">
    <location>
        <begin position="86"/>
        <end position="308"/>
    </location>
</feature>
<keyword evidence="1" id="KW-0472">Membrane</keyword>
<keyword evidence="4" id="KW-1185">Reference proteome</keyword>
<evidence type="ECO:0000313" key="3">
    <source>
        <dbReference type="EMBL" id="KAK0549031.1"/>
    </source>
</evidence>
<organism evidence="3 4">
    <name type="scientific">Tilletia horrida</name>
    <dbReference type="NCBI Taxonomy" id="155126"/>
    <lineage>
        <taxon>Eukaryota</taxon>
        <taxon>Fungi</taxon>
        <taxon>Dikarya</taxon>
        <taxon>Basidiomycota</taxon>
        <taxon>Ustilaginomycotina</taxon>
        <taxon>Exobasidiomycetes</taxon>
        <taxon>Tilletiales</taxon>
        <taxon>Tilletiaceae</taxon>
        <taxon>Tilletia</taxon>
    </lineage>
</organism>
<comment type="caution">
    <text evidence="3">The sequence shown here is derived from an EMBL/GenBank/DDBJ whole genome shotgun (WGS) entry which is preliminary data.</text>
</comment>
<evidence type="ECO:0000313" key="4">
    <source>
        <dbReference type="Proteomes" id="UP001176517"/>
    </source>
</evidence>
<name>A0AAN6JR07_9BASI</name>
<dbReference type="GO" id="GO:0000175">
    <property type="term" value="F:3'-5'-RNA exonuclease activity"/>
    <property type="evidence" value="ECO:0007669"/>
    <property type="project" value="TreeGrafter"/>
</dbReference>
<accession>A0AAN6JR07</accession>
<proteinExistence type="predicted"/>
<dbReference type="PANTHER" id="PTHR12121:SF36">
    <property type="entry name" value="ENDONUCLEASE_EXONUCLEASE_PHOSPHATASE DOMAIN-CONTAINING PROTEIN"/>
    <property type="match status" value="1"/>
</dbReference>
<dbReference type="PANTHER" id="PTHR12121">
    <property type="entry name" value="CARBON CATABOLITE REPRESSOR PROTEIN 4"/>
    <property type="match status" value="1"/>
</dbReference>
<feature type="transmembrane region" description="Helical" evidence="1">
    <location>
        <begin position="12"/>
        <end position="31"/>
    </location>
</feature>
<sequence length="319" mass="35244">MARPPAIRLGFFVFFNLLISICSLLTLFYSLTICAPRECYSIQDRLAHLHPKLVAIAGAGSADQTLQSPIASSPSSASMLKHLTLMTWNVRYDGKAQYQNRTWPVQTSPEQLPFSRPNKTYPQNETFGEYPWALRRIPLVSTILLHHPSILTLQEVLPNQLQELKALLAPTYSAIGAGRNDASGTRGEAVPVFYRSDLFELVPSDQGGVGPTGFEHFWLSPTPDQAGSVGWDASQTRMCTHLALRAFGSGQIIHLFSTHFDDQGQLARAESAKLIRRRANDALASTLHHQAGSGEDPLVILMGDFNSPREELAWRPPSL</sequence>
<evidence type="ECO:0000259" key="2">
    <source>
        <dbReference type="Pfam" id="PF03372"/>
    </source>
</evidence>
<dbReference type="InterPro" id="IPR050410">
    <property type="entry name" value="CCR4/nocturin_mRNA_transcr"/>
</dbReference>
<gene>
    <name evidence="3" type="ORF">OC846_004254</name>
</gene>
<dbReference type="Proteomes" id="UP001176517">
    <property type="component" value="Unassembled WGS sequence"/>
</dbReference>
<dbReference type="SUPFAM" id="SSF56219">
    <property type="entry name" value="DNase I-like"/>
    <property type="match status" value="1"/>
</dbReference>
<dbReference type="InterPro" id="IPR036691">
    <property type="entry name" value="Endo/exonu/phosph_ase_sf"/>
</dbReference>
<keyword evidence="1" id="KW-1133">Transmembrane helix</keyword>